<evidence type="ECO:0000259" key="2">
    <source>
        <dbReference type="Pfam" id="PF13116"/>
    </source>
</evidence>
<dbReference type="InterPro" id="IPR025263">
    <property type="entry name" value="YhdP_central"/>
</dbReference>
<dbReference type="Pfam" id="PF13116">
    <property type="entry name" value="YhdP"/>
    <property type="match status" value="1"/>
</dbReference>
<feature type="transmembrane region" description="Helical" evidence="1">
    <location>
        <begin position="1226"/>
        <end position="1245"/>
    </location>
</feature>
<dbReference type="PANTHER" id="PTHR38690">
    <property type="entry name" value="PROTEASE-RELATED"/>
    <property type="match status" value="1"/>
</dbReference>
<feature type="domain" description="YhdP central" evidence="2">
    <location>
        <begin position="1"/>
        <end position="1272"/>
    </location>
</feature>
<sequence>MVRTAWLRRALDILILGLVTWLLVAAAYVTLGRQFVPAVADYQAELVAKVEEITGRAIVLDSLAGEMQGAMPVFTLRGLQVHAEADPDSPILFALDHVTARVDVFASLWQRQPVMDALQIEGLELEVIEQADGQWVLQGLGTRERLERSAEEMLDRLLSQRRITLLDTRILIRPFDLPEWVFSEGDLTLLNGQARHRLDGQLSLPNGELMRVKVNSSGGRDLADMSYEFFADLPSLEWSRWVPAQWLDRARLNQLVGGGNFWGKWHDGALRQLQGDIIVKMLDVQSERPVAPISDLRARFDLAMQEGEQRLRMDELTLKVGEAVWPETRLSATRNVESGDWDVRLDRLPLAPLAAWIPGQIAPDRIAEALTTMAPGGLLRGVHIRGAFPFVPEEVEVKAALDNVSIQPWQGVPGISSISGTLAGTPAAGELKVDSGQWGMHLPRLFPQAWRYDQLLGKMNWTWSQQAGLTLNAPGMLVAGEEGRAAVELSLAVPRPPEVPSMHLRVALSDSQAHFHQRYLPTLAPAFSPALAEWFESAQITGTVPLAILSYDGPVKKDLDPEQRQLQLYAQLLQGSLIFQPGWPALQEVQGTLRLHNNSVLINQGSARLWSSEARSVTVATDRENADEPLRLLIAGNVTGPVEDALRLMQDTPLADLTDQAVSGWTGSGQLDGEFELAISVQQQPARSDPELRLAGRADAAELSIPQFQAPITDLSGHFEYLHGKGLTSDELEFKFLGGDIAAQIDVVDAAQIIQMSGNHTVESLRRWPLLEGVPLDMASGQSAWQAEIAIAPGRQTVELETALTGLELDLPPPFAKEAGTSLPSSLTLDLSEGSQRWAFLLGEEIDGAILAANDRLRGEVRFRRGAAAVPEREGLLLSGSFEEIDWDAWQRWMDERVVGPDSDAQRIAPEVASNITLRKVDVDIRRFLGFGRELEQLSVRGEHADQAWTVHVEQADILGRVIVPEGDAPVVVDLERLRLERTSAGPEVDALVEPLVPDDPLADIDPATLPAVDLAIRNLFWGDDRVGATSFRLRPISQGVAISDIEFGLRGGMTLAGALEWGGENTHTRFTGNLQAQDIGEVLTAWGYAPTLTSSQFGADAVLEWPGSPAFFALKRSSGELQLAAEDGVLQSGEGSADALRVFGLLNFNALTRRLRLDFSDLFGKGTTYDTLRGDLRFTDGVMRTREPLVMDGPSAKIQLDGTVNLPQSSIDLGMLVTLPLTNNLPLAAVIVGAPYVGGALFIVDKLLGDRMARFASVKYKVSGDWQQPTVEFDRAFDNKAALEE</sequence>
<gene>
    <name evidence="3" type="ORF">LCGC14_0178580</name>
</gene>
<protein>
    <recommendedName>
        <fullName evidence="2">YhdP central domain-containing protein</fullName>
    </recommendedName>
</protein>
<keyword evidence="1" id="KW-0812">Transmembrane</keyword>
<keyword evidence="1" id="KW-1133">Transmembrane helix</keyword>
<name>A0A0F9X8P7_9ZZZZ</name>
<dbReference type="PANTHER" id="PTHR38690:SF1">
    <property type="entry name" value="PROTEASE"/>
    <property type="match status" value="1"/>
</dbReference>
<proteinExistence type="predicted"/>
<evidence type="ECO:0000313" key="3">
    <source>
        <dbReference type="EMBL" id="KKN95331.1"/>
    </source>
</evidence>
<accession>A0A0F9X8P7</accession>
<dbReference type="NCBIfam" id="TIGR02099">
    <property type="entry name" value="YhdP family protein"/>
    <property type="match status" value="1"/>
</dbReference>
<dbReference type="EMBL" id="LAZR01000071">
    <property type="protein sequence ID" value="KKN95331.1"/>
    <property type="molecule type" value="Genomic_DNA"/>
</dbReference>
<dbReference type="InterPro" id="IPR011836">
    <property type="entry name" value="YhdP"/>
</dbReference>
<organism evidence="3">
    <name type="scientific">marine sediment metagenome</name>
    <dbReference type="NCBI Taxonomy" id="412755"/>
    <lineage>
        <taxon>unclassified sequences</taxon>
        <taxon>metagenomes</taxon>
        <taxon>ecological metagenomes</taxon>
    </lineage>
</organism>
<reference evidence="3" key="1">
    <citation type="journal article" date="2015" name="Nature">
        <title>Complex archaea that bridge the gap between prokaryotes and eukaryotes.</title>
        <authorList>
            <person name="Spang A."/>
            <person name="Saw J.H."/>
            <person name="Jorgensen S.L."/>
            <person name="Zaremba-Niedzwiedzka K."/>
            <person name="Martijn J."/>
            <person name="Lind A.E."/>
            <person name="van Eijk R."/>
            <person name="Schleper C."/>
            <person name="Guy L."/>
            <person name="Ettema T.J."/>
        </authorList>
    </citation>
    <scope>NUCLEOTIDE SEQUENCE</scope>
</reference>
<keyword evidence="1" id="KW-0472">Membrane</keyword>
<evidence type="ECO:0000256" key="1">
    <source>
        <dbReference type="SAM" id="Phobius"/>
    </source>
</evidence>
<comment type="caution">
    <text evidence="3">The sequence shown here is derived from an EMBL/GenBank/DDBJ whole genome shotgun (WGS) entry which is preliminary data.</text>
</comment>